<gene>
    <name evidence="3" type="ORF">A9200_13800</name>
</gene>
<organism evidence="3 4">
    <name type="scientific">Maribacter hydrothermalis</name>
    <dbReference type="NCBI Taxonomy" id="1836467"/>
    <lineage>
        <taxon>Bacteria</taxon>
        <taxon>Pseudomonadati</taxon>
        <taxon>Bacteroidota</taxon>
        <taxon>Flavobacteriia</taxon>
        <taxon>Flavobacteriales</taxon>
        <taxon>Flavobacteriaceae</taxon>
        <taxon>Maribacter</taxon>
    </lineage>
</organism>
<dbReference type="InterPro" id="IPR011990">
    <property type="entry name" value="TPR-like_helical_dom_sf"/>
</dbReference>
<evidence type="ECO:0000313" key="3">
    <source>
        <dbReference type="EMBL" id="OBR41381.1"/>
    </source>
</evidence>
<dbReference type="AlphaFoldDB" id="A0A1B7ZDG7"/>
<feature type="repeat" description="TPR" evidence="1">
    <location>
        <begin position="234"/>
        <end position="267"/>
    </location>
</feature>
<accession>A0A1B7ZDG7</accession>
<comment type="caution">
    <text evidence="3">The sequence shown here is derived from an EMBL/GenBank/DDBJ whole genome shotgun (WGS) entry which is preliminary data.</text>
</comment>
<dbReference type="PANTHER" id="PTHR12558:SF13">
    <property type="entry name" value="CELL DIVISION CYCLE PROTEIN 27 HOMOLOG"/>
    <property type="match status" value="1"/>
</dbReference>
<keyword evidence="2" id="KW-0175">Coiled coil</keyword>
<dbReference type="Pfam" id="PF13181">
    <property type="entry name" value="TPR_8"/>
    <property type="match status" value="4"/>
</dbReference>
<dbReference type="SMART" id="SM00028">
    <property type="entry name" value="TPR"/>
    <property type="match status" value="9"/>
</dbReference>
<dbReference type="InterPro" id="IPR019734">
    <property type="entry name" value="TPR_rpt"/>
</dbReference>
<feature type="coiled-coil region" evidence="2">
    <location>
        <begin position="66"/>
        <end position="103"/>
    </location>
</feature>
<evidence type="ECO:0000256" key="1">
    <source>
        <dbReference type="PROSITE-ProRule" id="PRU00339"/>
    </source>
</evidence>
<feature type="repeat" description="TPR" evidence="1">
    <location>
        <begin position="302"/>
        <end position="335"/>
    </location>
</feature>
<sequence length="467" mass="54815">MALESNERPDKPITKFESMLKTDDVYFFDAEDFEDIIHHYLNHGKISLAKKGIKIGLQQHPDSIELKLLQVEVMVFENQIAKAEALLDELQLLDNQNEEIYIQRANLYSKQDNHEGAVELLRKALSFTNNSFDIHSLLGMEYLFMDDFKMAKESFIKCVEFDDQDYSSLYNVIYCFEFLEDYDGGIIYLNEYLEKNPYCEVAWHQLGKQYYYKEMYTEALAAFDFAIISDDAFIGAYFEKGKVLEKLGMYKEAIENYETTISIEDPTSHAFLRIGKCYEKLKNIEMAKYYFYQTVHEDPLLDKGWLAITNLYFKLRDYEKAVYYINKALNIDGENPMYWKKCAKINTALKNYDQADFAYKQAVDLGDFELDTWLKWADVLHLNGETLSAVQILSQGREFYPESLKILYKSAGFQLIEQDLINARITLMDALKLDKNQKKLHLFTDKFSEYAHSQWTNEILSKYNKTS</sequence>
<keyword evidence="1" id="KW-0802">TPR repeat</keyword>
<name>A0A1B7ZDG7_9FLAO</name>
<dbReference type="OrthoDB" id="9803982at2"/>
<reference evidence="4" key="1">
    <citation type="submission" date="2016-06" db="EMBL/GenBank/DDBJ databases">
        <authorList>
            <person name="Zhan P."/>
        </authorList>
    </citation>
    <scope>NUCLEOTIDE SEQUENCE [LARGE SCALE GENOMIC DNA]</scope>
    <source>
        <strain evidence="4">T28</strain>
    </source>
</reference>
<evidence type="ECO:0000313" key="4">
    <source>
        <dbReference type="Proteomes" id="UP000092164"/>
    </source>
</evidence>
<dbReference type="PROSITE" id="PS50005">
    <property type="entry name" value="TPR"/>
    <property type="match status" value="4"/>
</dbReference>
<feature type="repeat" description="TPR" evidence="1">
    <location>
        <begin position="268"/>
        <end position="301"/>
    </location>
</feature>
<dbReference type="KEGG" id="mart:BTR34_14295"/>
<protein>
    <submittedName>
        <fullName evidence="3">Uncharacterized protein</fullName>
    </submittedName>
</protein>
<dbReference type="STRING" id="1836467.BTR34_14295"/>
<dbReference type="SUPFAM" id="SSF48452">
    <property type="entry name" value="TPR-like"/>
    <property type="match status" value="3"/>
</dbReference>
<feature type="repeat" description="TPR" evidence="1">
    <location>
        <begin position="98"/>
        <end position="131"/>
    </location>
</feature>
<dbReference type="EMBL" id="LZFP01000003">
    <property type="protein sequence ID" value="OBR41381.1"/>
    <property type="molecule type" value="Genomic_DNA"/>
</dbReference>
<keyword evidence="4" id="KW-1185">Reference proteome</keyword>
<proteinExistence type="predicted"/>
<dbReference type="Pfam" id="PF13174">
    <property type="entry name" value="TPR_6"/>
    <property type="match status" value="1"/>
</dbReference>
<dbReference type="Gene3D" id="1.25.40.10">
    <property type="entry name" value="Tetratricopeptide repeat domain"/>
    <property type="match status" value="3"/>
</dbReference>
<dbReference type="RefSeq" id="WP_068482731.1">
    <property type="nucleotide sequence ID" value="NZ_CP018760.1"/>
</dbReference>
<dbReference type="PANTHER" id="PTHR12558">
    <property type="entry name" value="CELL DIVISION CYCLE 16,23,27"/>
    <property type="match status" value="1"/>
</dbReference>
<dbReference type="Proteomes" id="UP000092164">
    <property type="component" value="Unassembled WGS sequence"/>
</dbReference>
<evidence type="ECO:0000256" key="2">
    <source>
        <dbReference type="SAM" id="Coils"/>
    </source>
</evidence>